<proteinExistence type="predicted"/>
<gene>
    <name evidence="2" type="ORF">DSL72_003819</name>
</gene>
<organism evidence="2 3">
    <name type="scientific">Monilinia vaccinii-corymbosi</name>
    <dbReference type="NCBI Taxonomy" id="61207"/>
    <lineage>
        <taxon>Eukaryota</taxon>
        <taxon>Fungi</taxon>
        <taxon>Dikarya</taxon>
        <taxon>Ascomycota</taxon>
        <taxon>Pezizomycotina</taxon>
        <taxon>Leotiomycetes</taxon>
        <taxon>Helotiales</taxon>
        <taxon>Sclerotiniaceae</taxon>
        <taxon>Monilinia</taxon>
    </lineage>
</organism>
<feature type="region of interest" description="Disordered" evidence="1">
    <location>
        <begin position="122"/>
        <end position="157"/>
    </location>
</feature>
<feature type="compositionally biased region" description="Low complexity" evidence="1">
    <location>
        <begin position="27"/>
        <end position="40"/>
    </location>
</feature>
<dbReference type="OrthoDB" id="3551271at2759"/>
<evidence type="ECO:0000313" key="3">
    <source>
        <dbReference type="Proteomes" id="UP000672032"/>
    </source>
</evidence>
<feature type="compositionally biased region" description="Polar residues" evidence="1">
    <location>
        <begin position="98"/>
        <end position="109"/>
    </location>
</feature>
<keyword evidence="3" id="KW-1185">Reference proteome</keyword>
<protein>
    <submittedName>
        <fullName evidence="2">Uncharacterized protein</fullName>
    </submittedName>
</protein>
<feature type="region of interest" description="Disordered" evidence="1">
    <location>
        <begin position="27"/>
        <end position="76"/>
    </location>
</feature>
<sequence length="299" mass="33389">MENASVAIVPSPTTIVNVPTAIQTSMPQSQSFSPISPSSQGFAFTGSNHTQNTPPNEGHSMSQPQSNFHSPFGDLLSDEDFDTDCPLLTAFPASWPWQDQLSDSPQTGPQIDYPLTRGAPDPMLYCKSRGSSQTPSIPPPQKKQRISGPEWDITEATERPDLRNQLLSRKYFIFDPVNEIIKKYKELLVEEIGSPLKNAKSFEDCLCSRLMKLLQSSEIDLRKALGICEELVSAFDRRIAHIQCLDGGLELLHLIIQLRILERKVVFTFKPKDGKSSVTIRSYIEPAQRSRAQYSAHIS</sequence>
<evidence type="ECO:0000313" key="2">
    <source>
        <dbReference type="EMBL" id="QSZ29306.1"/>
    </source>
</evidence>
<feature type="region of interest" description="Disordered" evidence="1">
    <location>
        <begin position="98"/>
        <end position="117"/>
    </location>
</feature>
<dbReference type="Proteomes" id="UP000672032">
    <property type="component" value="Chromosome 1"/>
</dbReference>
<feature type="compositionally biased region" description="Polar residues" evidence="1">
    <location>
        <begin position="41"/>
        <end position="69"/>
    </location>
</feature>
<accession>A0A8A3P2B5</accession>
<name>A0A8A3P2B5_9HELO</name>
<dbReference type="EMBL" id="CP063405">
    <property type="protein sequence ID" value="QSZ29306.1"/>
    <property type="molecule type" value="Genomic_DNA"/>
</dbReference>
<dbReference type="AlphaFoldDB" id="A0A8A3P2B5"/>
<reference evidence="2" key="1">
    <citation type="submission" date="2020-10" db="EMBL/GenBank/DDBJ databases">
        <title>Genome Sequence of Monilinia vaccinii-corymbosi Sheds Light on Mummy Berry Disease Infection of Blueberry and Mating Type.</title>
        <authorList>
            <person name="Yow A.G."/>
            <person name="Zhang Y."/>
            <person name="Bansal K."/>
            <person name="Eacker S.M."/>
            <person name="Sullivan S."/>
            <person name="Liachko I."/>
            <person name="Cubeta M.A."/>
            <person name="Rollins J.A."/>
            <person name="Ashrafi H."/>
        </authorList>
    </citation>
    <scope>NUCLEOTIDE SEQUENCE</scope>
    <source>
        <strain evidence="2">RL-1</strain>
    </source>
</reference>
<evidence type="ECO:0000256" key="1">
    <source>
        <dbReference type="SAM" id="MobiDB-lite"/>
    </source>
</evidence>